<reference evidence="7 8" key="1">
    <citation type="journal article" date="2019" name="Sci. Rep.">
        <title>Comparative genomics of chytrid fungi reveal insights into the obligate biotrophic and pathogenic lifestyle of Synchytrium endobioticum.</title>
        <authorList>
            <person name="van de Vossenberg B.T.L.H."/>
            <person name="Warris S."/>
            <person name="Nguyen H.D.T."/>
            <person name="van Gent-Pelzer M.P.E."/>
            <person name="Joly D.L."/>
            <person name="van de Geest H.C."/>
            <person name="Bonants P.J.M."/>
            <person name="Smith D.S."/>
            <person name="Levesque C.A."/>
            <person name="van der Lee T.A.J."/>
        </authorList>
    </citation>
    <scope>NUCLEOTIDE SEQUENCE [LARGE SCALE GENOMIC DNA]</scope>
    <source>
        <strain evidence="7 8">CBS 675.73</strain>
    </source>
</reference>
<keyword evidence="8" id="KW-1185">Reference proteome</keyword>
<dbReference type="PROSITE" id="PS51371">
    <property type="entry name" value="CBS"/>
    <property type="match status" value="3"/>
</dbReference>
<dbReference type="STRING" id="246404.A0A507FBS0"/>
<dbReference type="SMART" id="SM00116">
    <property type="entry name" value="CBS"/>
    <property type="match status" value="3"/>
</dbReference>
<evidence type="ECO:0000256" key="3">
    <source>
        <dbReference type="SAM" id="MobiDB-lite"/>
    </source>
</evidence>
<dbReference type="PANTHER" id="PTHR48108:SF26">
    <property type="entry name" value="CBS DOMAIN-CONTAINING PROTEIN DDB_G0289609"/>
    <property type="match status" value="1"/>
</dbReference>
<feature type="region of interest" description="Disordered" evidence="3">
    <location>
        <begin position="652"/>
        <end position="682"/>
    </location>
</feature>
<evidence type="ECO:0000313" key="8">
    <source>
        <dbReference type="Proteomes" id="UP000320333"/>
    </source>
</evidence>
<dbReference type="SMART" id="SM00666">
    <property type="entry name" value="PB1"/>
    <property type="match status" value="1"/>
</dbReference>
<dbReference type="PROSITE" id="PS51745">
    <property type="entry name" value="PB1"/>
    <property type="match status" value="1"/>
</dbReference>
<evidence type="ECO:0000259" key="5">
    <source>
        <dbReference type="PROSITE" id="PS51371"/>
    </source>
</evidence>
<feature type="compositionally biased region" description="Low complexity" evidence="3">
    <location>
        <begin position="659"/>
        <end position="670"/>
    </location>
</feature>
<evidence type="ECO:0000313" key="7">
    <source>
        <dbReference type="EMBL" id="TPX73644.1"/>
    </source>
</evidence>
<keyword evidence="2" id="KW-0129">CBS domain</keyword>
<name>A0A507FBS0_9FUNG</name>
<dbReference type="Pfam" id="PF00571">
    <property type="entry name" value="CBS"/>
    <property type="match status" value="3"/>
</dbReference>
<dbReference type="AlphaFoldDB" id="A0A507FBS0"/>
<dbReference type="Gene3D" id="3.10.580.10">
    <property type="entry name" value="CBS-domain"/>
    <property type="match status" value="2"/>
</dbReference>
<keyword evidence="4" id="KW-1133">Transmembrane helix</keyword>
<feature type="region of interest" description="Disordered" evidence="3">
    <location>
        <begin position="1"/>
        <end position="101"/>
    </location>
</feature>
<proteinExistence type="predicted"/>
<accession>A0A507FBS0</accession>
<evidence type="ECO:0000259" key="6">
    <source>
        <dbReference type="PROSITE" id="PS51745"/>
    </source>
</evidence>
<protein>
    <recommendedName>
        <fullName evidence="9">CBS domain-containing protein</fullName>
    </recommendedName>
</protein>
<dbReference type="InterPro" id="IPR000644">
    <property type="entry name" value="CBS_dom"/>
</dbReference>
<dbReference type="OrthoDB" id="418595at2759"/>
<feature type="compositionally biased region" description="Low complexity" evidence="3">
    <location>
        <begin position="7"/>
        <end position="20"/>
    </location>
</feature>
<evidence type="ECO:0008006" key="9">
    <source>
        <dbReference type="Google" id="ProtNLM"/>
    </source>
</evidence>
<dbReference type="InterPro" id="IPR053793">
    <property type="entry name" value="PB1-like"/>
</dbReference>
<feature type="compositionally biased region" description="Basic and acidic residues" evidence="3">
    <location>
        <begin position="465"/>
        <end position="475"/>
    </location>
</feature>
<dbReference type="SUPFAM" id="SSF54631">
    <property type="entry name" value="CBS-domain pair"/>
    <property type="match status" value="2"/>
</dbReference>
<comment type="caution">
    <text evidence="7">The sequence shown here is derived from an EMBL/GenBank/DDBJ whole genome shotgun (WGS) entry which is preliminary data.</text>
</comment>
<feature type="domain" description="CBS" evidence="5">
    <location>
        <begin position="110"/>
        <end position="168"/>
    </location>
</feature>
<gene>
    <name evidence="7" type="ORF">CcCBS67573_g05085</name>
</gene>
<dbReference type="Pfam" id="PF00564">
    <property type="entry name" value="PB1"/>
    <property type="match status" value="1"/>
</dbReference>
<dbReference type="PANTHER" id="PTHR48108">
    <property type="entry name" value="CBS DOMAIN-CONTAINING PROTEIN CBSX2, CHLOROPLASTIC"/>
    <property type="match status" value="1"/>
</dbReference>
<dbReference type="InterPro" id="IPR000270">
    <property type="entry name" value="PB1_dom"/>
</dbReference>
<keyword evidence="4" id="KW-0472">Membrane</keyword>
<dbReference type="SUPFAM" id="SSF54277">
    <property type="entry name" value="CAD &amp; PB1 domains"/>
    <property type="match status" value="1"/>
</dbReference>
<evidence type="ECO:0000256" key="1">
    <source>
        <dbReference type="ARBA" id="ARBA00022737"/>
    </source>
</evidence>
<feature type="compositionally biased region" description="Basic and acidic residues" evidence="3">
    <location>
        <begin position="59"/>
        <end position="75"/>
    </location>
</feature>
<keyword evidence="4" id="KW-0812">Transmembrane</keyword>
<feature type="domain" description="PB1" evidence="6">
    <location>
        <begin position="560"/>
        <end position="645"/>
    </location>
</feature>
<evidence type="ECO:0000256" key="4">
    <source>
        <dbReference type="SAM" id="Phobius"/>
    </source>
</evidence>
<feature type="domain" description="CBS" evidence="5">
    <location>
        <begin position="294"/>
        <end position="358"/>
    </location>
</feature>
<feature type="region of interest" description="Disordered" evidence="3">
    <location>
        <begin position="465"/>
        <end position="505"/>
    </location>
</feature>
<evidence type="ECO:0000256" key="2">
    <source>
        <dbReference type="PROSITE-ProRule" id="PRU00703"/>
    </source>
</evidence>
<dbReference type="InterPro" id="IPR046342">
    <property type="entry name" value="CBS_dom_sf"/>
</dbReference>
<dbReference type="Proteomes" id="UP000320333">
    <property type="component" value="Unassembled WGS sequence"/>
</dbReference>
<dbReference type="EMBL" id="QEAP01000173">
    <property type="protein sequence ID" value="TPX73644.1"/>
    <property type="molecule type" value="Genomic_DNA"/>
</dbReference>
<feature type="compositionally biased region" description="Polar residues" evidence="3">
    <location>
        <begin position="481"/>
        <end position="493"/>
    </location>
</feature>
<feature type="transmembrane region" description="Helical" evidence="4">
    <location>
        <begin position="699"/>
        <end position="717"/>
    </location>
</feature>
<sequence length="723" mass="77680">MEIEMLSSTQTPQSQTQTPSTPTPVPPQTRNMSQSMPQSAPALQGLRDQQGTIHRSRTSRRDDSIRKKAETELSRKIPSKRMSVASVTPITPSPPVNRRPKGYSNTVASLKPVQAITVLETARIVQAAQLMAAKRADAVLVVNEEGQLSGILTDKDIAFRVVAEGLDLRSTTVSQCMTRNPVAVLDKGPRNEALSVMVSRRFRHLPVISAEEDDAHLEGGSEIDSTAATSTNVVGLLDITKCVFDRLDDLEKKVLEDANIVAAMEALERRGHLDTEQVGLVRSQHGCPDLHSILTKQGGEVPEVSIKATVRDAAKVMKQNHQTAVLVLSSGNGVEDKLGGIFTTKDIVLRVIAAGLDPAVTSVVRVMTPHPDSVEASVSILDALKKLHVGHYLHLPVVEDETPVGLVDVLTLTMGMLDYLMNKETSKDGESLDAAVTTSVTGDGPMWNRFWNSTFNAGSNIETESHASLEDDHRSVSSSSLLPHNSPQANNMSLPRPSGGRHSIFSNNSTAVNHFAAPQPPPQHQFVQQQQQQQYQQFAPPPPPSTILSGAGSTYPQLDPSQFGYKLRDKRSGKVHRFTSSSSQISDIYSTIRTKTGSGGSAMVVSYEDEDGDLVLLGSNADVEEAVGMARRFGWERLILHIGETVAAPVEKASKEVGGKSTSKSNNSSSSKRRGSISSVESGPGASAAVADFLRDAPLAVNVALSAGIVIAAAFVISRMQRM</sequence>
<organism evidence="7 8">
    <name type="scientific">Chytriomyces confervae</name>
    <dbReference type="NCBI Taxonomy" id="246404"/>
    <lineage>
        <taxon>Eukaryota</taxon>
        <taxon>Fungi</taxon>
        <taxon>Fungi incertae sedis</taxon>
        <taxon>Chytridiomycota</taxon>
        <taxon>Chytridiomycota incertae sedis</taxon>
        <taxon>Chytridiomycetes</taxon>
        <taxon>Chytridiales</taxon>
        <taxon>Chytriomycetaceae</taxon>
        <taxon>Chytriomyces</taxon>
    </lineage>
</organism>
<dbReference type="CDD" id="cd17782">
    <property type="entry name" value="CBS_pair_MUG70_2"/>
    <property type="match status" value="1"/>
</dbReference>
<dbReference type="InterPro" id="IPR051462">
    <property type="entry name" value="CBS_domain-containing"/>
</dbReference>
<feature type="domain" description="CBS" evidence="5">
    <location>
        <begin position="367"/>
        <end position="424"/>
    </location>
</feature>
<dbReference type="Gene3D" id="3.10.20.90">
    <property type="entry name" value="Phosphatidylinositol 3-kinase Catalytic Subunit, Chain A, domain 1"/>
    <property type="match status" value="1"/>
</dbReference>
<keyword evidence="1" id="KW-0677">Repeat</keyword>